<proteinExistence type="predicted"/>
<reference evidence="1 2" key="1">
    <citation type="submission" date="2016-09" db="EMBL/GenBank/DDBJ databases">
        <authorList>
            <person name="Kumanski S."/>
            <person name="Beatrice B."/>
        </authorList>
    </citation>
    <scope>NUCLEOTIDE SEQUENCE [LARGE SCALE GENOMIC DNA]</scope>
    <source>
        <strain evidence="1">Mankind</strain>
    </source>
</reference>
<accession>A0AB74EMY4</accession>
<gene>
    <name evidence="1" type="ORF">ESCNG_120045</name>
</gene>
<organism evidence="1 2">
    <name type="scientific">Neisseria gonorrhoeae</name>
    <dbReference type="NCBI Taxonomy" id="485"/>
    <lineage>
        <taxon>Bacteria</taxon>
        <taxon>Pseudomonadati</taxon>
        <taxon>Pseudomonadota</taxon>
        <taxon>Betaproteobacteria</taxon>
        <taxon>Neisseriales</taxon>
        <taxon>Neisseriaceae</taxon>
        <taxon>Neisseria</taxon>
    </lineage>
</organism>
<sequence>MKTDWRGGGMTMRQFYVLGYEDNRYNHNFTVRTEKTDALEHPHLPHMVEGLAHSRTDCPFLPAVLMVFRRSSQCCRRRHFCRCRLDRLV</sequence>
<name>A0AB74EMY4_NEIGO</name>
<evidence type="ECO:0000313" key="1">
    <source>
        <dbReference type="EMBL" id="SCW08970.1"/>
    </source>
</evidence>
<evidence type="ECO:0000313" key="2">
    <source>
        <dbReference type="Proteomes" id="UP000182484"/>
    </source>
</evidence>
<dbReference type="Proteomes" id="UP000182484">
    <property type="component" value="Unassembled WGS sequence"/>
</dbReference>
<protein>
    <submittedName>
        <fullName evidence="1">Uncharacterized protein</fullName>
    </submittedName>
</protein>
<dbReference type="AlphaFoldDB" id="A0AB74EMY4"/>
<dbReference type="EMBL" id="FMTB01000004">
    <property type="protein sequence ID" value="SCW08970.1"/>
    <property type="molecule type" value="Genomic_DNA"/>
</dbReference>
<comment type="caution">
    <text evidence="1">The sequence shown here is derived from an EMBL/GenBank/DDBJ whole genome shotgun (WGS) entry which is preliminary data.</text>
</comment>